<dbReference type="InterPro" id="IPR000794">
    <property type="entry name" value="Beta-ketoacyl_synthase"/>
</dbReference>
<evidence type="ECO:0000256" key="1">
    <source>
        <dbReference type="ARBA" id="ARBA00008467"/>
    </source>
</evidence>
<evidence type="ECO:0000313" key="5">
    <source>
        <dbReference type="EMBL" id="MBO4210781.1"/>
    </source>
</evidence>
<evidence type="ECO:0000256" key="2">
    <source>
        <dbReference type="ARBA" id="ARBA00022679"/>
    </source>
</evidence>
<dbReference type="PANTHER" id="PTHR11712">
    <property type="entry name" value="POLYKETIDE SYNTHASE-RELATED"/>
    <property type="match status" value="1"/>
</dbReference>
<dbReference type="InterPro" id="IPR020841">
    <property type="entry name" value="PKS_Beta-ketoAc_synthase_dom"/>
</dbReference>
<feature type="domain" description="Ketosynthase family 3 (KS3)" evidence="4">
    <location>
        <begin position="1"/>
        <end position="363"/>
    </location>
</feature>
<comment type="caution">
    <text evidence="5">The sequence shown here is derived from an EMBL/GenBank/DDBJ whole genome shotgun (WGS) entry which is preliminary data.</text>
</comment>
<sequence>MAEPPSVVIAGLTAVSALGREADAQLAGALAGTATFTPVRRFDVTDRRVRVAATLDTVGPLADELAAVVDGACAAAGLTAGQRAGTALLLAVHGGAGVPALATALAARAGLAGVRRVYTTACVSAGTAVADAAALVAAGRADRLVVAAGYLVEPDQYALFDAGRALATDGVVRPFSTGRKGLLLGDGVAAVVVESAAAAHDRGHAPLARLVGWGRAGDGYHPCQPDPSGAGLARAVTAALGRAGLAPTDVGYVNANATGTAYSDASEAAALRRALGPALDRIPVSSTKSIHGHALEASALLELVITVLALRHGKLPVNAGFLGADDACPLDVVVDAPRPVGTPYALSLNAAFGGANTALLVGAA</sequence>
<keyword evidence="2 3" id="KW-0808">Transferase</keyword>
<evidence type="ECO:0000313" key="6">
    <source>
        <dbReference type="Proteomes" id="UP000823521"/>
    </source>
</evidence>
<gene>
    <name evidence="5" type="ORF">GSF22_33025</name>
</gene>
<dbReference type="EMBL" id="WVUH01000594">
    <property type="protein sequence ID" value="MBO4210781.1"/>
    <property type="molecule type" value="Genomic_DNA"/>
</dbReference>
<evidence type="ECO:0000256" key="3">
    <source>
        <dbReference type="RuleBase" id="RU003694"/>
    </source>
</evidence>
<proteinExistence type="inferred from homology"/>
<reference evidence="5 6" key="1">
    <citation type="submission" date="2019-12" db="EMBL/GenBank/DDBJ databases">
        <title>Whole genome sequencing of endophytic Actinobacterium Micromonospora sp. MPMI6T.</title>
        <authorList>
            <person name="Evv R."/>
            <person name="Podile A.R."/>
        </authorList>
    </citation>
    <scope>NUCLEOTIDE SEQUENCE [LARGE SCALE GENOMIC DNA]</scope>
    <source>
        <strain evidence="5 6">MPMI6</strain>
    </source>
</reference>
<comment type="similarity">
    <text evidence="1 3">Belongs to the thiolase-like superfamily. Beta-ketoacyl-ACP synthases family.</text>
</comment>
<dbReference type="InterPro" id="IPR014030">
    <property type="entry name" value="Ketoacyl_synth_N"/>
</dbReference>
<dbReference type="RefSeq" id="WP_208817843.1">
    <property type="nucleotide sequence ID" value="NZ_WVUH01000594.1"/>
</dbReference>
<dbReference type="SUPFAM" id="SSF53901">
    <property type="entry name" value="Thiolase-like"/>
    <property type="match status" value="2"/>
</dbReference>
<protein>
    <submittedName>
        <fullName evidence="5">Beta-ketoacyl-[acyl-carrier-protein] synthase family protein</fullName>
    </submittedName>
</protein>
<keyword evidence="6" id="KW-1185">Reference proteome</keyword>
<dbReference type="InterPro" id="IPR016039">
    <property type="entry name" value="Thiolase-like"/>
</dbReference>
<dbReference type="PROSITE" id="PS52004">
    <property type="entry name" value="KS3_2"/>
    <property type="match status" value="1"/>
</dbReference>
<dbReference type="Pfam" id="PF02801">
    <property type="entry name" value="Ketoacyl-synt_C"/>
    <property type="match status" value="1"/>
</dbReference>
<dbReference type="Proteomes" id="UP000823521">
    <property type="component" value="Unassembled WGS sequence"/>
</dbReference>
<evidence type="ECO:0000259" key="4">
    <source>
        <dbReference type="PROSITE" id="PS52004"/>
    </source>
</evidence>
<dbReference type="Pfam" id="PF00109">
    <property type="entry name" value="ketoacyl-synt"/>
    <property type="match status" value="1"/>
</dbReference>
<dbReference type="InterPro" id="IPR014031">
    <property type="entry name" value="Ketoacyl_synth_C"/>
</dbReference>
<dbReference type="Gene3D" id="3.40.47.10">
    <property type="match status" value="1"/>
</dbReference>
<organism evidence="5 6">
    <name type="scientific">Micromonospora echinofusca</name>
    <dbReference type="NCBI Taxonomy" id="47858"/>
    <lineage>
        <taxon>Bacteria</taxon>
        <taxon>Bacillati</taxon>
        <taxon>Actinomycetota</taxon>
        <taxon>Actinomycetes</taxon>
        <taxon>Micromonosporales</taxon>
        <taxon>Micromonosporaceae</taxon>
        <taxon>Micromonospora</taxon>
    </lineage>
</organism>
<name>A0ABS3W1W3_MICEH</name>
<accession>A0ABS3W1W3</accession>
<dbReference type="PANTHER" id="PTHR11712:SF336">
    <property type="entry name" value="3-OXOACYL-[ACYL-CARRIER-PROTEIN] SYNTHASE, MITOCHONDRIAL"/>
    <property type="match status" value="1"/>
</dbReference>
<dbReference type="SMART" id="SM00825">
    <property type="entry name" value="PKS_KS"/>
    <property type="match status" value="1"/>
</dbReference>